<reference evidence="1 2" key="1">
    <citation type="journal article" date="2017" name="Front. Microbiol.">
        <title>Genomic Characterization of Dairy Associated Leuconostoc Species and Diversity of Leuconostocs in Undefined Mixed Mesophilic Starter Cultures.</title>
        <authorList>
            <person name="Frantzen C.A."/>
            <person name="Kot W."/>
            <person name="Pedersen T.B."/>
            <person name="Ardo Y.M."/>
            <person name="Broadbent J.R."/>
            <person name="Neve H."/>
            <person name="Hansen L.H."/>
            <person name="Dal Bello F."/>
            <person name="Ostlie H.M."/>
            <person name="Kleppen H.P."/>
            <person name="Vogensen F.K."/>
            <person name="Holo H."/>
        </authorList>
    </citation>
    <scope>NUCLEOTIDE SEQUENCE [LARGE SCALE GENOMIC DNA]</scope>
    <source>
        <strain evidence="1 2">LMGCF08</strain>
    </source>
</reference>
<evidence type="ECO:0000313" key="1">
    <source>
        <dbReference type="EMBL" id="ORI97893.1"/>
    </source>
</evidence>
<name>A0A1X0VDV5_LEUPS</name>
<dbReference type="EMBL" id="MPLS01000012">
    <property type="protein sequence ID" value="ORI97893.1"/>
    <property type="molecule type" value="Genomic_DNA"/>
</dbReference>
<organism evidence="1 2">
    <name type="scientific">Leuconostoc pseudomesenteroides</name>
    <dbReference type="NCBI Taxonomy" id="33968"/>
    <lineage>
        <taxon>Bacteria</taxon>
        <taxon>Bacillati</taxon>
        <taxon>Bacillota</taxon>
        <taxon>Bacilli</taxon>
        <taxon>Lactobacillales</taxon>
        <taxon>Lactobacillaceae</taxon>
        <taxon>Leuconostoc</taxon>
    </lineage>
</organism>
<dbReference type="Pfam" id="PF10078">
    <property type="entry name" value="DUF2316"/>
    <property type="match status" value="1"/>
</dbReference>
<dbReference type="Proteomes" id="UP000192288">
    <property type="component" value="Unassembled WGS sequence"/>
</dbReference>
<comment type="caution">
    <text evidence="1">The sequence shown here is derived from an EMBL/GenBank/DDBJ whole genome shotgun (WGS) entry which is preliminary data.</text>
</comment>
<sequence>MSLNSTERFNTSKELKENLKMSHLAIEDVAAALNTSVSKINQILELDHVAPEDPWILKEYLSEQLFQQGLTGYPYSKLVGDFRNYWFLSTRKIYKRQLSK</sequence>
<accession>A0A1X0VDV5</accession>
<evidence type="ECO:0008006" key="3">
    <source>
        <dbReference type="Google" id="ProtNLM"/>
    </source>
</evidence>
<dbReference type="InterPro" id="IPR018757">
    <property type="entry name" value="DUF2316"/>
</dbReference>
<dbReference type="AlphaFoldDB" id="A0A1X0VDV5"/>
<proteinExistence type="predicted"/>
<dbReference type="STRING" id="33968.BMS77_06685"/>
<dbReference type="eggNOG" id="COG4367">
    <property type="taxonomic scope" value="Bacteria"/>
</dbReference>
<dbReference type="RefSeq" id="WP_036067007.1">
    <property type="nucleotide sequence ID" value="NZ_MPLS01000012.1"/>
</dbReference>
<gene>
    <name evidence="1" type="ORF">BMR96_04750</name>
</gene>
<protein>
    <recommendedName>
        <fullName evidence="3">DUF2316 family protein</fullName>
    </recommendedName>
</protein>
<evidence type="ECO:0000313" key="2">
    <source>
        <dbReference type="Proteomes" id="UP000192288"/>
    </source>
</evidence>